<keyword evidence="1" id="KW-0732">Signal</keyword>
<organism evidence="2 3">
    <name type="scientific">Roseivirga ehrenbergii (strain DSM 102268 / JCM 13514 / KCTC 12282 / NCIMB 14502 / KMM 6017)</name>
    <dbReference type="NCBI Taxonomy" id="279360"/>
    <lineage>
        <taxon>Bacteria</taxon>
        <taxon>Pseudomonadati</taxon>
        <taxon>Bacteroidota</taxon>
        <taxon>Cytophagia</taxon>
        <taxon>Cytophagales</taxon>
        <taxon>Roseivirgaceae</taxon>
        <taxon>Roseivirga</taxon>
    </lineage>
</organism>
<evidence type="ECO:0000313" key="2">
    <source>
        <dbReference type="EMBL" id="KYG74835.1"/>
    </source>
</evidence>
<dbReference type="STRING" id="279360.MB14_06420"/>
<sequence>MKNFLLVALFIFCFSGCSSEQSTTEVQVVEETPSTTFILVRHAEKGTDDPRDPSLNEEGKLRAEKLHHMLSSAEVTAIYSSPYKRTRETVVPLASQLGLEIQEYNPSQNSFADDIVKNYKGKTVLVSGHSNTVPSLVNYLLGEKKFEQLDESEYSKIFIVTVDTVGKARVMVLNY</sequence>
<dbReference type="CDD" id="cd07067">
    <property type="entry name" value="HP_PGM_like"/>
    <property type="match status" value="1"/>
</dbReference>
<dbReference type="RefSeq" id="WP_062592214.1">
    <property type="nucleotide sequence ID" value="NZ_LQZQ01000045.1"/>
</dbReference>
<dbReference type="InterPro" id="IPR029033">
    <property type="entry name" value="His_PPase_superfam"/>
</dbReference>
<dbReference type="SUPFAM" id="SSF53254">
    <property type="entry name" value="Phosphoglycerate mutase-like"/>
    <property type="match status" value="1"/>
</dbReference>
<reference evidence="2" key="1">
    <citation type="submission" date="2016-01" db="EMBL/GenBank/DDBJ databases">
        <title>Genome sequencing of Roseivirga ehrenbergii KMM 6017.</title>
        <authorList>
            <person name="Selvaratnam C."/>
            <person name="Thevarajoo S."/>
            <person name="Goh K.M."/>
            <person name="Ee R."/>
            <person name="Chan K.-G."/>
            <person name="Chong C.S."/>
        </authorList>
    </citation>
    <scope>NUCLEOTIDE SEQUENCE [LARGE SCALE GENOMIC DNA]</scope>
    <source>
        <strain evidence="2">KMM 6017</strain>
    </source>
</reference>
<evidence type="ECO:0000313" key="3">
    <source>
        <dbReference type="Proteomes" id="UP000075583"/>
    </source>
</evidence>
<comment type="caution">
    <text evidence="2">The sequence shown here is derived from an EMBL/GenBank/DDBJ whole genome shotgun (WGS) entry which is preliminary data.</text>
</comment>
<name>A0A150X7X7_ROSEK</name>
<proteinExistence type="predicted"/>
<keyword evidence="3" id="KW-1185">Reference proteome</keyword>
<feature type="signal peptide" evidence="1">
    <location>
        <begin position="1"/>
        <end position="20"/>
    </location>
</feature>
<evidence type="ECO:0000256" key="1">
    <source>
        <dbReference type="SAM" id="SignalP"/>
    </source>
</evidence>
<gene>
    <name evidence="2" type="ORF">MB14_06420</name>
</gene>
<dbReference type="EMBL" id="LQZQ01000045">
    <property type="protein sequence ID" value="KYG74835.1"/>
    <property type="molecule type" value="Genomic_DNA"/>
</dbReference>
<protein>
    <recommendedName>
        <fullName evidence="4">Phosphoglycerate mutase</fullName>
    </recommendedName>
</protein>
<dbReference type="SMART" id="SM00855">
    <property type="entry name" value="PGAM"/>
    <property type="match status" value="1"/>
</dbReference>
<dbReference type="Gene3D" id="3.40.50.1240">
    <property type="entry name" value="Phosphoglycerate mutase-like"/>
    <property type="match status" value="1"/>
</dbReference>
<dbReference type="Pfam" id="PF00300">
    <property type="entry name" value="His_Phos_1"/>
    <property type="match status" value="1"/>
</dbReference>
<evidence type="ECO:0008006" key="4">
    <source>
        <dbReference type="Google" id="ProtNLM"/>
    </source>
</evidence>
<accession>A0A150X7X7</accession>
<dbReference type="Proteomes" id="UP000075583">
    <property type="component" value="Unassembled WGS sequence"/>
</dbReference>
<dbReference type="OrthoDB" id="3296006at2"/>
<dbReference type="AlphaFoldDB" id="A0A150X7X7"/>
<dbReference type="InterPro" id="IPR013078">
    <property type="entry name" value="His_Pase_superF_clade-1"/>
</dbReference>
<feature type="chain" id="PRO_5007574359" description="Phosphoglycerate mutase" evidence="1">
    <location>
        <begin position="21"/>
        <end position="175"/>
    </location>
</feature>